<evidence type="ECO:0000256" key="3">
    <source>
        <dbReference type="ARBA" id="ARBA00022729"/>
    </source>
</evidence>
<dbReference type="InterPro" id="IPR008983">
    <property type="entry name" value="Tumour_necrosis_fac-like_dom"/>
</dbReference>
<dbReference type="HOGENOM" id="CLU_659315_0_0_1"/>
<dbReference type="AlphaFoldDB" id="E9GLS9"/>
<dbReference type="InParanoid" id="E9GLS9"/>
<dbReference type="InterPro" id="IPR050822">
    <property type="entry name" value="Cerebellin_Synaptic_Org"/>
</dbReference>
<keyword evidence="2" id="KW-0964">Secreted</keyword>
<dbReference type="PANTHER" id="PTHR22923:SF62">
    <property type="entry name" value="CVP18"/>
    <property type="match status" value="1"/>
</dbReference>
<dbReference type="GO" id="GO:0005615">
    <property type="term" value="C:extracellular space"/>
    <property type="evidence" value="ECO:0000318"/>
    <property type="project" value="GO_Central"/>
</dbReference>
<dbReference type="Pfam" id="PF00386">
    <property type="entry name" value="C1q"/>
    <property type="match status" value="1"/>
</dbReference>
<dbReference type="PANTHER" id="PTHR22923">
    <property type="entry name" value="CEREBELLIN-RELATED"/>
    <property type="match status" value="1"/>
</dbReference>
<feature type="domain" description="C1q" evidence="4">
    <location>
        <begin position="269"/>
        <end position="415"/>
    </location>
</feature>
<dbReference type="InterPro" id="IPR001073">
    <property type="entry name" value="C1q_dom"/>
</dbReference>
<dbReference type="OMA" id="ILEMRIF"/>
<dbReference type="KEGG" id="dpx:DAPPUDRAFT_104270"/>
<evidence type="ECO:0000259" key="4">
    <source>
        <dbReference type="PROSITE" id="PS50871"/>
    </source>
</evidence>
<accession>E9GLS9</accession>
<dbReference type="eggNOG" id="ENOG502RYFB">
    <property type="taxonomic scope" value="Eukaryota"/>
</dbReference>
<protein>
    <submittedName>
        <fullName evidence="5">Adipocyte complement related protein-like protein of 30 kDa</fullName>
    </submittedName>
</protein>
<organism evidence="5 6">
    <name type="scientific">Daphnia pulex</name>
    <name type="common">Water flea</name>
    <dbReference type="NCBI Taxonomy" id="6669"/>
    <lineage>
        <taxon>Eukaryota</taxon>
        <taxon>Metazoa</taxon>
        <taxon>Ecdysozoa</taxon>
        <taxon>Arthropoda</taxon>
        <taxon>Crustacea</taxon>
        <taxon>Branchiopoda</taxon>
        <taxon>Diplostraca</taxon>
        <taxon>Cladocera</taxon>
        <taxon>Anomopoda</taxon>
        <taxon>Daphniidae</taxon>
        <taxon>Daphnia</taxon>
    </lineage>
</organism>
<dbReference type="SUPFAM" id="SSF49842">
    <property type="entry name" value="TNF-like"/>
    <property type="match status" value="1"/>
</dbReference>
<evidence type="ECO:0000256" key="2">
    <source>
        <dbReference type="ARBA" id="ARBA00022525"/>
    </source>
</evidence>
<dbReference type="PROSITE" id="PS50871">
    <property type="entry name" value="C1Q"/>
    <property type="match status" value="1"/>
</dbReference>
<keyword evidence="6" id="KW-1185">Reference proteome</keyword>
<dbReference type="OrthoDB" id="5875591at2759"/>
<dbReference type="EMBL" id="GL732551">
    <property type="protein sequence ID" value="EFX79632.1"/>
    <property type="molecule type" value="Genomic_DNA"/>
</dbReference>
<comment type="subcellular location">
    <subcellularLocation>
        <location evidence="1">Secreted</location>
    </subcellularLocation>
</comment>
<keyword evidence="3" id="KW-0732">Signal</keyword>
<dbReference type="SMART" id="SM00110">
    <property type="entry name" value="C1Q"/>
    <property type="match status" value="1"/>
</dbReference>
<proteinExistence type="predicted"/>
<evidence type="ECO:0000313" key="6">
    <source>
        <dbReference type="Proteomes" id="UP000000305"/>
    </source>
</evidence>
<dbReference type="Gene3D" id="2.60.120.40">
    <property type="match status" value="1"/>
</dbReference>
<sequence length="417" mass="46322">MEETRSQHDYRYRLVANRPIACDIQALGLNGTGLNVVHPAKRSSHYYSLLLLTQISTPVGEKIVLSLMSGKRDAHENKFIVRPVVSNDYQQPGRMRVECTFQLGYSWDFPLLSPATFAEATADYCHSILEMRIFSGQLVVALTLFLTNCASSELQNEASRRMKLESKVIVENTSSVIKHFSENVIQSAASVRSSSRDAIESLKRELKDETSYLVDFSQMPTSCIDLKRMGQQISGIFLVKGSKNLETVYCSFHPKTGNETQQWIGYADVKSVPVHFYAQKNSTFDTTRTPIPFDSALVNEGNAMNLTSGIFTAPRSGTYFFSFTGAAVFPTSSSSVWLGVVLYLNGVKSGMGHVEEANTVDNQSSPLNLQSTLNLKSGDEVWVQIDYRAHEASLFGNADYGTHFTGFMLEEEIIASL</sequence>
<name>E9GLS9_DAPPU</name>
<evidence type="ECO:0000313" key="5">
    <source>
        <dbReference type="EMBL" id="EFX79632.1"/>
    </source>
</evidence>
<dbReference type="Proteomes" id="UP000000305">
    <property type="component" value="Unassembled WGS sequence"/>
</dbReference>
<gene>
    <name evidence="5" type="ORF">DAPPUDRAFT_104270</name>
</gene>
<evidence type="ECO:0000256" key="1">
    <source>
        <dbReference type="ARBA" id="ARBA00004613"/>
    </source>
</evidence>
<reference evidence="5 6" key="1">
    <citation type="journal article" date="2011" name="Science">
        <title>The ecoresponsive genome of Daphnia pulex.</title>
        <authorList>
            <person name="Colbourne J.K."/>
            <person name="Pfrender M.E."/>
            <person name="Gilbert D."/>
            <person name="Thomas W.K."/>
            <person name="Tucker A."/>
            <person name="Oakley T.H."/>
            <person name="Tokishita S."/>
            <person name="Aerts A."/>
            <person name="Arnold G.J."/>
            <person name="Basu M.K."/>
            <person name="Bauer D.J."/>
            <person name="Caceres C.E."/>
            <person name="Carmel L."/>
            <person name="Casola C."/>
            <person name="Choi J.H."/>
            <person name="Detter J.C."/>
            <person name="Dong Q."/>
            <person name="Dusheyko S."/>
            <person name="Eads B.D."/>
            <person name="Frohlich T."/>
            <person name="Geiler-Samerotte K.A."/>
            <person name="Gerlach D."/>
            <person name="Hatcher P."/>
            <person name="Jogdeo S."/>
            <person name="Krijgsveld J."/>
            <person name="Kriventseva E.V."/>
            <person name="Kultz D."/>
            <person name="Laforsch C."/>
            <person name="Lindquist E."/>
            <person name="Lopez J."/>
            <person name="Manak J.R."/>
            <person name="Muller J."/>
            <person name="Pangilinan J."/>
            <person name="Patwardhan R.P."/>
            <person name="Pitluck S."/>
            <person name="Pritham E.J."/>
            <person name="Rechtsteiner A."/>
            <person name="Rho M."/>
            <person name="Rogozin I.B."/>
            <person name="Sakarya O."/>
            <person name="Salamov A."/>
            <person name="Schaack S."/>
            <person name="Shapiro H."/>
            <person name="Shiga Y."/>
            <person name="Skalitzky C."/>
            <person name="Smith Z."/>
            <person name="Souvorov A."/>
            <person name="Sung W."/>
            <person name="Tang Z."/>
            <person name="Tsuchiya D."/>
            <person name="Tu H."/>
            <person name="Vos H."/>
            <person name="Wang M."/>
            <person name="Wolf Y.I."/>
            <person name="Yamagata H."/>
            <person name="Yamada T."/>
            <person name="Ye Y."/>
            <person name="Shaw J.R."/>
            <person name="Andrews J."/>
            <person name="Crease T.J."/>
            <person name="Tang H."/>
            <person name="Lucas S.M."/>
            <person name="Robertson H.M."/>
            <person name="Bork P."/>
            <person name="Koonin E.V."/>
            <person name="Zdobnov E.M."/>
            <person name="Grigoriev I.V."/>
            <person name="Lynch M."/>
            <person name="Boore J.L."/>
        </authorList>
    </citation>
    <scope>NUCLEOTIDE SEQUENCE [LARGE SCALE GENOMIC DNA]</scope>
</reference>